<feature type="non-terminal residue" evidence="1">
    <location>
        <position position="87"/>
    </location>
</feature>
<dbReference type="EMBL" id="CAUYUJ010010036">
    <property type="protein sequence ID" value="CAK0828437.1"/>
    <property type="molecule type" value="Genomic_DNA"/>
</dbReference>
<organism evidence="1 2">
    <name type="scientific">Prorocentrum cordatum</name>
    <dbReference type="NCBI Taxonomy" id="2364126"/>
    <lineage>
        <taxon>Eukaryota</taxon>
        <taxon>Sar</taxon>
        <taxon>Alveolata</taxon>
        <taxon>Dinophyceae</taxon>
        <taxon>Prorocentrales</taxon>
        <taxon>Prorocentraceae</taxon>
        <taxon>Prorocentrum</taxon>
    </lineage>
</organism>
<evidence type="ECO:0000313" key="2">
    <source>
        <dbReference type="Proteomes" id="UP001189429"/>
    </source>
</evidence>
<gene>
    <name evidence="1" type="ORF">PCOR1329_LOCUS27647</name>
</gene>
<comment type="caution">
    <text evidence="1">The sequence shown here is derived from an EMBL/GenBank/DDBJ whole genome shotgun (WGS) entry which is preliminary data.</text>
</comment>
<name>A0ABN9S971_9DINO</name>
<reference evidence="1" key="1">
    <citation type="submission" date="2023-10" db="EMBL/GenBank/DDBJ databases">
        <authorList>
            <person name="Chen Y."/>
            <person name="Shah S."/>
            <person name="Dougan E. K."/>
            <person name="Thang M."/>
            <person name="Chan C."/>
        </authorList>
    </citation>
    <scope>NUCLEOTIDE SEQUENCE [LARGE SCALE GENOMIC DNA]</scope>
</reference>
<proteinExistence type="predicted"/>
<evidence type="ECO:0000313" key="1">
    <source>
        <dbReference type="EMBL" id="CAK0828437.1"/>
    </source>
</evidence>
<sequence length="87" mass="9802">MVDDGKTEDVVDEETFECDVCDDGSQRPLYVGGCSDDDDECDCELTVDEEDKDQDIDDLCEAYTAARDDMDDAIEAYRRLTAMPKDE</sequence>
<dbReference type="Proteomes" id="UP001189429">
    <property type="component" value="Unassembled WGS sequence"/>
</dbReference>
<keyword evidence="2" id="KW-1185">Reference proteome</keyword>
<protein>
    <submittedName>
        <fullName evidence="1">Uncharacterized protein</fullName>
    </submittedName>
</protein>
<accession>A0ABN9S971</accession>